<protein>
    <recommendedName>
        <fullName evidence="4">Carbohydrate kinase PfkB domain-containing protein</fullName>
    </recommendedName>
</protein>
<keyword evidence="2" id="KW-0808">Transferase</keyword>
<dbReference type="InterPro" id="IPR002173">
    <property type="entry name" value="Carboh/pur_kinase_PfkB_CS"/>
</dbReference>
<evidence type="ECO:0000256" key="2">
    <source>
        <dbReference type="ARBA" id="ARBA00022679"/>
    </source>
</evidence>
<gene>
    <name evidence="5" type="ORF">BW730_16335</name>
</gene>
<dbReference type="EMBL" id="CP019606">
    <property type="protein sequence ID" value="AQP48833.1"/>
    <property type="molecule type" value="Genomic_DNA"/>
</dbReference>
<proteinExistence type="inferred from homology"/>
<dbReference type="Pfam" id="PF00294">
    <property type="entry name" value="PfkB"/>
    <property type="match status" value="1"/>
</dbReference>
<keyword evidence="6" id="KW-1185">Reference proteome</keyword>
<dbReference type="OrthoDB" id="9795789at2"/>
<dbReference type="InterPro" id="IPR052700">
    <property type="entry name" value="Carb_kinase_PfkB-like"/>
</dbReference>
<dbReference type="InterPro" id="IPR029056">
    <property type="entry name" value="Ribokinase-like"/>
</dbReference>
<reference evidence="6" key="1">
    <citation type="submission" date="2017-02" db="EMBL/GenBank/DDBJ databases">
        <title>Tessaracoccus aquaemaris sp. nov., isolated from the intestine of a Korean rockfish, Sebastes schlegelii, in a marine aquaculture pond.</title>
        <authorList>
            <person name="Tak E.J."/>
            <person name="Bae J.-W."/>
        </authorList>
    </citation>
    <scope>NUCLEOTIDE SEQUENCE [LARGE SCALE GENOMIC DNA]</scope>
    <source>
        <strain evidence="6">NSG39</strain>
    </source>
</reference>
<comment type="similarity">
    <text evidence="1">Belongs to the carbohydrate kinase PfkB family.</text>
</comment>
<accession>A0A1Q2CRT4</accession>
<dbReference type="KEGG" id="tes:BW730_16335"/>
<dbReference type="RefSeq" id="WP_077687184.1">
    <property type="nucleotide sequence ID" value="NZ_CP019606.1"/>
</dbReference>
<keyword evidence="3" id="KW-0418">Kinase</keyword>
<sequence>MIDVVTLGEVLASFRMDGPLRVGTAAAFSFVGAESNVAVGLTRLGHRAALVGATGADALSLAVRRGLAGEGVDCSRLRIDPDRPGAVVVLDAPLAGVRRVSYLRTGSAGSALTDEDVASVVELRPRILHVSGVTCALGESAARVVERAVTAARERGVLVSLDLNYRSSLWGPDDAAAVLGPLARRADVLFGSEDELALVLGSAADGEALSRLGPSQVIVKRGPAGASCIIDGAAPVEAPSVASSIVDPVGAGDAFAAGYLSGLLIDLAPAERLARANAVAAFALGNQGDWEGLPRLDDLRFAGIVDEAVR</sequence>
<organism evidence="5 6">
    <name type="scientific">Tessaracoccus aquimaris</name>
    <dbReference type="NCBI Taxonomy" id="1332264"/>
    <lineage>
        <taxon>Bacteria</taxon>
        <taxon>Bacillati</taxon>
        <taxon>Actinomycetota</taxon>
        <taxon>Actinomycetes</taxon>
        <taxon>Propionibacteriales</taxon>
        <taxon>Propionibacteriaceae</taxon>
        <taxon>Tessaracoccus</taxon>
    </lineage>
</organism>
<evidence type="ECO:0000313" key="6">
    <source>
        <dbReference type="Proteomes" id="UP000188145"/>
    </source>
</evidence>
<feature type="domain" description="Carbohydrate kinase PfkB" evidence="4">
    <location>
        <begin position="25"/>
        <end position="292"/>
    </location>
</feature>
<dbReference type="STRING" id="1332264.BW730_16335"/>
<dbReference type="InterPro" id="IPR011611">
    <property type="entry name" value="PfkB_dom"/>
</dbReference>
<name>A0A1Q2CRT4_9ACTN</name>
<dbReference type="SUPFAM" id="SSF53613">
    <property type="entry name" value="Ribokinase-like"/>
    <property type="match status" value="1"/>
</dbReference>
<dbReference type="PANTHER" id="PTHR43320:SF2">
    <property type="entry name" value="2-DEHYDRO-3-DEOXYGLUCONOKINASE_2-DEHYDRO-3-DEOXYGALACTONOKINASE"/>
    <property type="match status" value="1"/>
</dbReference>
<dbReference type="PANTHER" id="PTHR43320">
    <property type="entry name" value="SUGAR KINASE"/>
    <property type="match status" value="1"/>
</dbReference>
<evidence type="ECO:0000256" key="3">
    <source>
        <dbReference type="ARBA" id="ARBA00022777"/>
    </source>
</evidence>
<evidence type="ECO:0000256" key="1">
    <source>
        <dbReference type="ARBA" id="ARBA00010688"/>
    </source>
</evidence>
<dbReference type="Gene3D" id="3.40.1190.20">
    <property type="match status" value="1"/>
</dbReference>
<evidence type="ECO:0000313" key="5">
    <source>
        <dbReference type="EMBL" id="AQP48833.1"/>
    </source>
</evidence>
<dbReference type="GO" id="GO:0016301">
    <property type="term" value="F:kinase activity"/>
    <property type="evidence" value="ECO:0007669"/>
    <property type="project" value="UniProtKB-KW"/>
</dbReference>
<dbReference type="Proteomes" id="UP000188145">
    <property type="component" value="Chromosome"/>
</dbReference>
<dbReference type="CDD" id="cd01166">
    <property type="entry name" value="KdgK"/>
    <property type="match status" value="1"/>
</dbReference>
<dbReference type="AlphaFoldDB" id="A0A1Q2CRT4"/>
<dbReference type="PROSITE" id="PS00584">
    <property type="entry name" value="PFKB_KINASES_2"/>
    <property type="match status" value="1"/>
</dbReference>
<evidence type="ECO:0000259" key="4">
    <source>
        <dbReference type="Pfam" id="PF00294"/>
    </source>
</evidence>